<sequence>MNLLTVLFFSTFDNFNSTRGAHDLRRYLTQVRVGKDAATADHFALVIGRHNGMSICHTPSKEELRKFIPTSHTFHATAIVTLAGHAFNDVECYKPAAKHRERERIAYCSAAIDLLRDLPPIYTGDLLGLLYDQMLKAPDHIRGNEQLKL</sequence>
<dbReference type="RefSeq" id="YP_008433345.1">
    <property type="nucleotide sequence ID" value="NC_022096.1"/>
</dbReference>
<dbReference type="GeneID" id="16574700"/>
<proteinExistence type="predicted"/>
<evidence type="ECO:0000313" key="1">
    <source>
        <dbReference type="EMBL" id="AGS81898.1"/>
    </source>
</evidence>
<reference evidence="1 2" key="1">
    <citation type="journal article" date="2014" name="Genome Announc.">
        <title>Complete Genome Sequence of the Novel Giant Pseudomonas Phage PaBG.</title>
        <authorList>
            <person name="Sykilinda N.N."/>
            <person name="Bondar A.A."/>
            <person name="Gorshkova A.S."/>
            <person name="Kurochkina L.P."/>
            <person name="Kulikov E.E."/>
            <person name="Shneider M.M."/>
            <person name="Kadykov V.A."/>
            <person name="Solovjeva N.V."/>
            <person name="Kabilov M.R."/>
            <person name="Mesyanzhinov V.V."/>
            <person name="Vlassov V.V."/>
            <person name="Drukker V.V."/>
            <person name="Miroshnikov K.A."/>
        </authorList>
    </citation>
    <scope>NUCLEOTIDE SEQUENCE [LARGE SCALE GENOMIC DNA]</scope>
</reference>
<dbReference type="Proteomes" id="UP000015545">
    <property type="component" value="Segment"/>
</dbReference>
<dbReference type="KEGG" id="vg:16574700"/>
<organism evidence="1 2">
    <name type="scientific">Pseudomonas phage PaBG</name>
    <dbReference type="NCBI Taxonomy" id="1335230"/>
    <lineage>
        <taxon>Viruses</taxon>
        <taxon>Duplodnaviria</taxon>
        <taxon>Heunggongvirae</taxon>
        <taxon>Uroviricota</taxon>
        <taxon>Caudoviricetes</taxon>
        <taxon>Baikalvirus</taxon>
        <taxon>Baikalvirus PaBG</taxon>
    </lineage>
</organism>
<gene>
    <name evidence="1" type="ORF">PaBG_00014</name>
</gene>
<dbReference type="EMBL" id="KF147891">
    <property type="protein sequence ID" value="AGS81898.1"/>
    <property type="molecule type" value="Genomic_DNA"/>
</dbReference>
<name>S5WAZ9_9CAUD</name>
<protein>
    <submittedName>
        <fullName evidence="1">Uncharacterized protein</fullName>
    </submittedName>
</protein>
<evidence type="ECO:0000313" key="2">
    <source>
        <dbReference type="Proteomes" id="UP000015545"/>
    </source>
</evidence>
<accession>S5WAZ9</accession>
<keyword evidence="2" id="KW-1185">Reference proteome</keyword>